<protein>
    <submittedName>
        <fullName evidence="1">Uncharacterized protein</fullName>
    </submittedName>
</protein>
<comment type="caution">
    <text evidence="1">The sequence shown here is derived from an EMBL/GenBank/DDBJ whole genome shotgun (WGS) entry which is preliminary data.</text>
</comment>
<reference evidence="1 2" key="1">
    <citation type="submission" date="2020-08" db="EMBL/GenBank/DDBJ databases">
        <title>Genomic Encyclopedia of Type Strains, Phase IV (KMG-IV): sequencing the most valuable type-strain genomes for metagenomic binning, comparative biology and taxonomic classification.</title>
        <authorList>
            <person name="Goeker M."/>
        </authorList>
    </citation>
    <scope>NUCLEOTIDE SEQUENCE [LARGE SCALE GENOMIC DNA]</scope>
    <source>
        <strain evidence="1 2">DSM 102234</strain>
    </source>
</reference>
<dbReference type="RefSeq" id="WP_184567631.1">
    <property type="nucleotide sequence ID" value="NZ_JACIEI010000016.1"/>
</dbReference>
<dbReference type="AlphaFoldDB" id="A0A7W6E6D7"/>
<organism evidence="1 2">
    <name type="scientific">Sulfitobacter undariae</name>
    <dbReference type="NCBI Taxonomy" id="1563671"/>
    <lineage>
        <taxon>Bacteria</taxon>
        <taxon>Pseudomonadati</taxon>
        <taxon>Pseudomonadota</taxon>
        <taxon>Alphaproteobacteria</taxon>
        <taxon>Rhodobacterales</taxon>
        <taxon>Roseobacteraceae</taxon>
        <taxon>Sulfitobacter</taxon>
    </lineage>
</organism>
<dbReference type="EMBL" id="JACIEI010000016">
    <property type="protein sequence ID" value="MBB3995588.1"/>
    <property type="molecule type" value="Genomic_DNA"/>
</dbReference>
<accession>A0A7W6E6D7</accession>
<gene>
    <name evidence="1" type="ORF">GGR95_003245</name>
</gene>
<dbReference type="Proteomes" id="UP000530268">
    <property type="component" value="Unassembled WGS sequence"/>
</dbReference>
<sequence>MTVAGTSPDWLVPLPPSPPPLAQALEALHATYLSYDHSIPTHLCSRCFDPPMANRIIAAARLVKQGRSPQPEDFAQIHFEHAHCAGGEDTLKLFLPMGVEKLLYGPPPNGFGNSYPEVLETAQQAAFWFWPTPLQDCLRDLAIALFYDWFGKGQFTLSDWRHSQPAEPDLDGPADDILDLCLLTLISPADMVQSLSQMHTPWADNALAHPIANSLTAPFYCSPDTSAENTLYQDASAQIAETLTAVFRQAQLAYVTPDWLQNAFFRNISSHPELAAQLSDYENYYDVKTVKLRGSPKGEILLDWPDLAQV</sequence>
<keyword evidence="2" id="KW-1185">Reference proteome</keyword>
<evidence type="ECO:0000313" key="1">
    <source>
        <dbReference type="EMBL" id="MBB3995588.1"/>
    </source>
</evidence>
<evidence type="ECO:0000313" key="2">
    <source>
        <dbReference type="Proteomes" id="UP000530268"/>
    </source>
</evidence>
<proteinExistence type="predicted"/>
<name>A0A7W6E6D7_9RHOB</name>